<dbReference type="EMBL" id="CP039690">
    <property type="protein sequence ID" value="QCI64917.1"/>
    <property type="molecule type" value="Genomic_DNA"/>
</dbReference>
<name>A0A4D7BA08_9HYPH</name>
<dbReference type="InterPro" id="IPR003754">
    <property type="entry name" value="4pyrrol_synth_uPrphyn_synth"/>
</dbReference>
<reference evidence="2 3" key="1">
    <citation type="submission" date="2019-04" db="EMBL/GenBank/DDBJ databases">
        <title>Phreatobacter aquaticus sp. nov.</title>
        <authorList>
            <person name="Choi A."/>
        </authorList>
    </citation>
    <scope>NUCLEOTIDE SEQUENCE [LARGE SCALE GENOMIC DNA]</scope>
    <source>
        <strain evidence="2 3">KCTC 52518</strain>
    </source>
</reference>
<sequence length="239" mass="23981">MRVLVTRPEPEASRTAVQLAALGHQPVVAPLLVTEPLAADLPTGAITALAVTSPRTASLIDRETVARLAAVPVFSVGDRTAAAMVEAGFRDVRSAAGDVAALGRLLAAAGLARGAHVLSIGGEERAGDLAALVAPAGLIVSACILYRMVPVAQLPPALADALGAAGPAAALHYSPRSAATFVDLVAAAGLEARSGPGPGRLVHLCLSAAVAEPLRQRGYSGIRIATRPDEAALLDLIGG</sequence>
<keyword evidence="3" id="KW-1185">Reference proteome</keyword>
<dbReference type="KEGG" id="pstg:E8M01_12185"/>
<dbReference type="InterPro" id="IPR036108">
    <property type="entry name" value="4pyrrol_syn_uPrphyn_synt_sf"/>
</dbReference>
<dbReference type="AlphaFoldDB" id="A0A4D7BA08"/>
<dbReference type="CDD" id="cd06578">
    <property type="entry name" value="HemD"/>
    <property type="match status" value="1"/>
</dbReference>
<dbReference type="SUPFAM" id="SSF69618">
    <property type="entry name" value="HemD-like"/>
    <property type="match status" value="1"/>
</dbReference>
<protein>
    <submittedName>
        <fullName evidence="2">Uroporphyrinogen-III synthase</fullName>
    </submittedName>
</protein>
<feature type="domain" description="Tetrapyrrole biosynthesis uroporphyrinogen III synthase" evidence="1">
    <location>
        <begin position="14"/>
        <end position="234"/>
    </location>
</feature>
<evidence type="ECO:0000313" key="2">
    <source>
        <dbReference type="EMBL" id="QCI64917.1"/>
    </source>
</evidence>
<dbReference type="OrthoDB" id="7163809at2"/>
<dbReference type="GO" id="GO:0033014">
    <property type="term" value="P:tetrapyrrole biosynthetic process"/>
    <property type="evidence" value="ECO:0007669"/>
    <property type="project" value="InterPro"/>
</dbReference>
<dbReference type="RefSeq" id="WP_136960368.1">
    <property type="nucleotide sequence ID" value="NZ_CP039690.1"/>
</dbReference>
<dbReference type="Proteomes" id="UP000298781">
    <property type="component" value="Chromosome"/>
</dbReference>
<gene>
    <name evidence="2" type="ORF">E8M01_12185</name>
</gene>
<accession>A0A4D7BA08</accession>
<dbReference type="GO" id="GO:0004852">
    <property type="term" value="F:uroporphyrinogen-III synthase activity"/>
    <property type="evidence" value="ECO:0007669"/>
    <property type="project" value="InterPro"/>
</dbReference>
<organism evidence="2 3">
    <name type="scientific">Phreatobacter stygius</name>
    <dbReference type="NCBI Taxonomy" id="1940610"/>
    <lineage>
        <taxon>Bacteria</taxon>
        <taxon>Pseudomonadati</taxon>
        <taxon>Pseudomonadota</taxon>
        <taxon>Alphaproteobacteria</taxon>
        <taxon>Hyphomicrobiales</taxon>
        <taxon>Phreatobacteraceae</taxon>
        <taxon>Phreatobacter</taxon>
    </lineage>
</organism>
<evidence type="ECO:0000313" key="3">
    <source>
        <dbReference type="Proteomes" id="UP000298781"/>
    </source>
</evidence>
<dbReference type="Pfam" id="PF02602">
    <property type="entry name" value="HEM4"/>
    <property type="match status" value="1"/>
</dbReference>
<proteinExistence type="predicted"/>
<evidence type="ECO:0000259" key="1">
    <source>
        <dbReference type="Pfam" id="PF02602"/>
    </source>
</evidence>
<dbReference type="Gene3D" id="3.40.50.10090">
    <property type="match status" value="2"/>
</dbReference>